<evidence type="ECO:0000256" key="3">
    <source>
        <dbReference type="ARBA" id="ARBA00023163"/>
    </source>
</evidence>
<dbReference type="GO" id="GO:0005634">
    <property type="term" value="C:nucleus"/>
    <property type="evidence" value="ECO:0007669"/>
    <property type="project" value="TreeGrafter"/>
</dbReference>
<dbReference type="InterPro" id="IPR007219">
    <property type="entry name" value="XnlR_reg_dom"/>
</dbReference>
<dbReference type="eggNOG" id="ENOG502RJRW">
    <property type="taxonomic scope" value="Eukaryota"/>
</dbReference>
<proteinExistence type="predicted"/>
<accession>G9NQP4</accession>
<evidence type="ECO:0000313" key="6">
    <source>
        <dbReference type="EMBL" id="EHK46867.1"/>
    </source>
</evidence>
<evidence type="ECO:0000259" key="5">
    <source>
        <dbReference type="Pfam" id="PF04082"/>
    </source>
</evidence>
<dbReference type="STRING" id="452589.G9NQP4"/>
<evidence type="ECO:0000313" key="7">
    <source>
        <dbReference type="Proteomes" id="UP000005426"/>
    </source>
</evidence>
<gene>
    <name evidence="6" type="ORF">TRIATDRAFT_180208</name>
</gene>
<dbReference type="GO" id="GO:0008270">
    <property type="term" value="F:zinc ion binding"/>
    <property type="evidence" value="ECO:0007669"/>
    <property type="project" value="InterPro"/>
</dbReference>
<dbReference type="Pfam" id="PF04082">
    <property type="entry name" value="Fungal_trans"/>
    <property type="match status" value="1"/>
</dbReference>
<protein>
    <recommendedName>
        <fullName evidence="5">Xylanolytic transcriptional activator regulatory domain-containing protein</fullName>
    </recommendedName>
</protein>
<dbReference type="OrthoDB" id="424974at2759"/>
<feature type="non-terminal residue" evidence="6">
    <location>
        <position position="1"/>
    </location>
</feature>
<reference evidence="6 7" key="1">
    <citation type="journal article" date="2011" name="Genome Biol.">
        <title>Comparative genome sequence analysis underscores mycoparasitism as the ancestral life style of Trichoderma.</title>
        <authorList>
            <person name="Kubicek C.P."/>
            <person name="Herrera-Estrella A."/>
            <person name="Seidl-Seiboth V."/>
            <person name="Martinez D.A."/>
            <person name="Druzhinina I.S."/>
            <person name="Thon M."/>
            <person name="Zeilinger S."/>
            <person name="Casas-Flores S."/>
            <person name="Horwitz B.A."/>
            <person name="Mukherjee P.K."/>
            <person name="Mukherjee M."/>
            <person name="Kredics L."/>
            <person name="Alcaraz L.D."/>
            <person name="Aerts A."/>
            <person name="Antal Z."/>
            <person name="Atanasova L."/>
            <person name="Cervantes-Badillo M.G."/>
            <person name="Challacombe J."/>
            <person name="Chertkov O."/>
            <person name="McCluskey K."/>
            <person name="Coulpier F."/>
            <person name="Deshpande N."/>
            <person name="von Doehren H."/>
            <person name="Ebbole D.J."/>
            <person name="Esquivel-Naranjo E.U."/>
            <person name="Fekete E."/>
            <person name="Flipphi M."/>
            <person name="Glaser F."/>
            <person name="Gomez-Rodriguez E.Y."/>
            <person name="Gruber S."/>
            <person name="Han C."/>
            <person name="Henrissat B."/>
            <person name="Hermosa R."/>
            <person name="Hernandez-Onate M."/>
            <person name="Karaffa L."/>
            <person name="Kosti I."/>
            <person name="Le Crom S."/>
            <person name="Lindquist E."/>
            <person name="Lucas S."/>
            <person name="Luebeck M."/>
            <person name="Luebeck P.S."/>
            <person name="Margeot A."/>
            <person name="Metz B."/>
            <person name="Misra M."/>
            <person name="Nevalainen H."/>
            <person name="Omann M."/>
            <person name="Packer N."/>
            <person name="Perrone G."/>
            <person name="Uresti-Rivera E.E."/>
            <person name="Salamov A."/>
            <person name="Schmoll M."/>
            <person name="Seiboth B."/>
            <person name="Shapiro H."/>
            <person name="Sukno S."/>
            <person name="Tamayo-Ramos J.A."/>
            <person name="Tisch D."/>
            <person name="Wiest A."/>
            <person name="Wilkinson H.H."/>
            <person name="Zhang M."/>
            <person name="Coutinho P.M."/>
            <person name="Kenerley C.M."/>
            <person name="Monte E."/>
            <person name="Baker S.E."/>
            <person name="Grigoriev I.V."/>
        </authorList>
    </citation>
    <scope>NUCLEOTIDE SEQUENCE [LARGE SCALE GENOMIC DNA]</scope>
    <source>
        <strain evidence="7">ATCC 20476 / IMI 206040</strain>
    </source>
</reference>
<evidence type="ECO:0000256" key="4">
    <source>
        <dbReference type="ARBA" id="ARBA00023242"/>
    </source>
</evidence>
<dbReference type="GO" id="GO:0000435">
    <property type="term" value="P:positive regulation of transcription from RNA polymerase II promoter by galactose"/>
    <property type="evidence" value="ECO:0007669"/>
    <property type="project" value="TreeGrafter"/>
</dbReference>
<keyword evidence="4" id="KW-0539">Nucleus</keyword>
<keyword evidence="1" id="KW-0805">Transcription regulation</keyword>
<dbReference type="Proteomes" id="UP000005426">
    <property type="component" value="Unassembled WGS sequence"/>
</dbReference>
<dbReference type="AlphaFoldDB" id="G9NQP4"/>
<organism evidence="6 7">
    <name type="scientific">Hypocrea atroviridis (strain ATCC 20476 / IMI 206040)</name>
    <name type="common">Trichoderma atroviride</name>
    <dbReference type="NCBI Taxonomy" id="452589"/>
    <lineage>
        <taxon>Eukaryota</taxon>
        <taxon>Fungi</taxon>
        <taxon>Dikarya</taxon>
        <taxon>Ascomycota</taxon>
        <taxon>Pezizomycotina</taxon>
        <taxon>Sordariomycetes</taxon>
        <taxon>Hypocreomycetidae</taxon>
        <taxon>Hypocreales</taxon>
        <taxon>Hypocreaceae</taxon>
        <taxon>Trichoderma</taxon>
    </lineage>
</organism>
<feature type="non-terminal residue" evidence="6">
    <location>
        <position position="169"/>
    </location>
</feature>
<keyword evidence="3" id="KW-0804">Transcription</keyword>
<feature type="domain" description="Xylanolytic transcriptional activator regulatory" evidence="5">
    <location>
        <begin position="13"/>
        <end position="169"/>
    </location>
</feature>
<dbReference type="GO" id="GO:0006351">
    <property type="term" value="P:DNA-templated transcription"/>
    <property type="evidence" value="ECO:0007669"/>
    <property type="project" value="InterPro"/>
</dbReference>
<dbReference type="InterPro" id="IPR051127">
    <property type="entry name" value="Fungal_SecMet_Regulators"/>
</dbReference>
<dbReference type="GO" id="GO:0000981">
    <property type="term" value="F:DNA-binding transcription factor activity, RNA polymerase II-specific"/>
    <property type="evidence" value="ECO:0007669"/>
    <property type="project" value="TreeGrafter"/>
</dbReference>
<dbReference type="EMBL" id="ABDG02000021">
    <property type="protein sequence ID" value="EHK46867.1"/>
    <property type="molecule type" value="Genomic_DNA"/>
</dbReference>
<dbReference type="KEGG" id="tatv:25777090"/>
<dbReference type="PANTHER" id="PTHR47424:SF3">
    <property type="entry name" value="REGULATORY PROTEIN GAL4"/>
    <property type="match status" value="1"/>
</dbReference>
<dbReference type="PANTHER" id="PTHR47424">
    <property type="entry name" value="REGULATORY PROTEIN GAL4"/>
    <property type="match status" value="1"/>
</dbReference>
<dbReference type="HOGENOM" id="CLU_082154_1_0_1"/>
<name>G9NQP4_HYPAI</name>
<sequence>NVLPPRRQADELLNAYWRYINPVDCFLDKKRFCRLYEALFAGGDLGADEHTFICTLNVVFAFATQSHESKEASERDAVANTYFLRAWNLLSPETILWEPPSLQVVECLLLMSRYLQCTNNSHQTWMAVGLAIRIAQSLRIHLPKTSDSGVSDDQAHWQHHLWNCCVYAD</sequence>
<dbReference type="OMA" id="ATQSHES"/>
<keyword evidence="7" id="KW-1185">Reference proteome</keyword>
<dbReference type="GeneID" id="25777090"/>
<evidence type="ECO:0000256" key="2">
    <source>
        <dbReference type="ARBA" id="ARBA00023125"/>
    </source>
</evidence>
<evidence type="ECO:0000256" key="1">
    <source>
        <dbReference type="ARBA" id="ARBA00023015"/>
    </source>
</evidence>
<comment type="caution">
    <text evidence="6">The sequence shown here is derived from an EMBL/GenBank/DDBJ whole genome shotgun (WGS) entry which is preliminary data.</text>
</comment>
<dbReference type="GO" id="GO:0000978">
    <property type="term" value="F:RNA polymerase II cis-regulatory region sequence-specific DNA binding"/>
    <property type="evidence" value="ECO:0007669"/>
    <property type="project" value="TreeGrafter"/>
</dbReference>
<dbReference type="CDD" id="cd12148">
    <property type="entry name" value="fungal_TF_MHR"/>
    <property type="match status" value="1"/>
</dbReference>
<keyword evidence="2" id="KW-0238">DNA-binding</keyword>